<reference evidence="11 12" key="1">
    <citation type="submission" date="2020-05" db="EMBL/GenBank/DDBJ databases">
        <title>Complete genome sequence of of a novel Thermoleptolyngbya strain isolated from hot springs of Ganzi, Sichuan China.</title>
        <authorList>
            <person name="Tang J."/>
            <person name="Daroch M."/>
            <person name="Li L."/>
            <person name="Waleron K."/>
            <person name="Waleron M."/>
            <person name="Waleron M."/>
        </authorList>
    </citation>
    <scope>NUCLEOTIDE SEQUENCE [LARGE SCALE GENOMIC DNA]</scope>
    <source>
        <strain evidence="11 12">PKUAC-SCTA183</strain>
    </source>
</reference>
<dbReference type="PANTHER" id="PTHR28259:SF1">
    <property type="entry name" value="FLUORIDE EXPORT PROTEIN 1-RELATED"/>
    <property type="match status" value="1"/>
</dbReference>
<dbReference type="EMBL" id="CP053661">
    <property type="protein sequence ID" value="QKD83491.1"/>
    <property type="molecule type" value="Genomic_DNA"/>
</dbReference>
<evidence type="ECO:0000313" key="11">
    <source>
        <dbReference type="EMBL" id="QKD83491.1"/>
    </source>
</evidence>
<dbReference type="Pfam" id="PF02537">
    <property type="entry name" value="CRCB"/>
    <property type="match status" value="1"/>
</dbReference>
<evidence type="ECO:0000313" key="12">
    <source>
        <dbReference type="Proteomes" id="UP000505210"/>
    </source>
</evidence>
<evidence type="ECO:0000256" key="9">
    <source>
        <dbReference type="ARBA" id="ARBA00049940"/>
    </source>
</evidence>
<feature type="transmembrane region" description="Helical" evidence="10">
    <location>
        <begin position="41"/>
        <end position="63"/>
    </location>
</feature>
<keyword evidence="10" id="KW-0479">Metal-binding</keyword>
<evidence type="ECO:0000256" key="8">
    <source>
        <dbReference type="ARBA" id="ARBA00035585"/>
    </source>
</evidence>
<evidence type="ECO:0000256" key="4">
    <source>
        <dbReference type="ARBA" id="ARBA00022989"/>
    </source>
</evidence>
<evidence type="ECO:0000256" key="1">
    <source>
        <dbReference type="ARBA" id="ARBA00004651"/>
    </source>
</evidence>
<gene>
    <name evidence="10 11" type="primary">crcB</name>
    <name evidence="10" type="synonym">fluC</name>
    <name evidence="11" type="ORF">HPC62_15945</name>
</gene>
<dbReference type="NCBIfam" id="TIGR00494">
    <property type="entry name" value="crcB"/>
    <property type="match status" value="1"/>
</dbReference>
<feature type="binding site" evidence="10">
    <location>
        <position position="82"/>
    </location>
    <ligand>
        <name>Na(+)</name>
        <dbReference type="ChEBI" id="CHEBI:29101"/>
        <note>structural</note>
    </ligand>
</feature>
<dbReference type="RefSeq" id="WP_172357255.1">
    <property type="nucleotide sequence ID" value="NZ_CP053661.1"/>
</dbReference>
<evidence type="ECO:0000256" key="2">
    <source>
        <dbReference type="ARBA" id="ARBA00022475"/>
    </source>
</evidence>
<comment type="activity regulation">
    <text evidence="10">Na(+) is not transported, but it plays an essential structural role and its presence is essential for fluoride channel function.</text>
</comment>
<dbReference type="GO" id="GO:0062054">
    <property type="term" value="F:fluoride channel activity"/>
    <property type="evidence" value="ECO:0007669"/>
    <property type="project" value="UniProtKB-UniRule"/>
</dbReference>
<feature type="transmembrane region" description="Helical" evidence="10">
    <location>
        <begin position="75"/>
        <end position="95"/>
    </location>
</feature>
<keyword evidence="2 10" id="KW-1003">Cell membrane</keyword>
<accession>A0A6M8BIL8</accession>
<feature type="transmembrane region" description="Helical" evidence="10">
    <location>
        <begin position="12"/>
        <end position="29"/>
    </location>
</feature>
<keyword evidence="10" id="KW-0813">Transport</keyword>
<dbReference type="PANTHER" id="PTHR28259">
    <property type="entry name" value="FLUORIDE EXPORT PROTEIN 1-RELATED"/>
    <property type="match status" value="1"/>
</dbReference>
<keyword evidence="3 10" id="KW-0812">Transmembrane</keyword>
<dbReference type="GO" id="GO:0140114">
    <property type="term" value="P:cellular detoxification of fluoride"/>
    <property type="evidence" value="ECO:0007669"/>
    <property type="project" value="UniProtKB-UniRule"/>
</dbReference>
<comment type="subcellular location">
    <subcellularLocation>
        <location evidence="1 10">Cell membrane</location>
        <topology evidence="1 10">Multi-pass membrane protein</topology>
    </subcellularLocation>
</comment>
<comment type="catalytic activity">
    <reaction evidence="8">
        <text>fluoride(in) = fluoride(out)</text>
        <dbReference type="Rhea" id="RHEA:76159"/>
        <dbReference type="ChEBI" id="CHEBI:17051"/>
    </reaction>
    <physiologicalReaction direction="left-to-right" evidence="8">
        <dbReference type="Rhea" id="RHEA:76160"/>
    </physiologicalReaction>
</comment>
<proteinExistence type="inferred from homology"/>
<keyword evidence="6 10" id="KW-0407">Ion channel</keyword>
<evidence type="ECO:0000256" key="7">
    <source>
        <dbReference type="ARBA" id="ARBA00035120"/>
    </source>
</evidence>
<keyword evidence="10" id="KW-0915">Sodium</keyword>
<evidence type="ECO:0000256" key="3">
    <source>
        <dbReference type="ARBA" id="ARBA00022692"/>
    </source>
</evidence>
<keyword evidence="5 10" id="KW-0472">Membrane</keyword>
<organism evidence="11 12">
    <name type="scientific">Thermoleptolyngbya sichuanensis A183</name>
    <dbReference type="NCBI Taxonomy" id="2737172"/>
    <lineage>
        <taxon>Bacteria</taxon>
        <taxon>Bacillati</taxon>
        <taxon>Cyanobacteriota</taxon>
        <taxon>Cyanophyceae</taxon>
        <taxon>Oculatellales</taxon>
        <taxon>Oculatellaceae</taxon>
        <taxon>Thermoleptolyngbya</taxon>
        <taxon>Thermoleptolyngbya sichuanensis</taxon>
    </lineage>
</organism>
<dbReference type="GO" id="GO:0005886">
    <property type="term" value="C:plasma membrane"/>
    <property type="evidence" value="ECO:0007669"/>
    <property type="project" value="UniProtKB-SubCell"/>
</dbReference>
<sequence>MSAGSDSLPLTVLLISLGAVLGAWSRYYVTRFCSRRFGLDFPVGTLLVNLSGSLLMGMAAGLFRIRFSLPNLDHLFMVGFFGSYTTFSTYALDVYSLFRRKAIAPALLFWLGSPLAGFLCVELGIVLALWLTRGISS</sequence>
<feature type="transmembrane region" description="Helical" evidence="10">
    <location>
        <begin position="107"/>
        <end position="131"/>
    </location>
</feature>
<feature type="binding site" evidence="10">
    <location>
        <position position="85"/>
    </location>
    <ligand>
        <name>Na(+)</name>
        <dbReference type="ChEBI" id="CHEBI:29101"/>
        <note>structural</note>
    </ligand>
</feature>
<comment type="function">
    <text evidence="9 10">Fluoride-specific ion channel. Important for reducing fluoride concentration in the cell, thus reducing its toxicity.</text>
</comment>
<keyword evidence="10" id="KW-0406">Ion transport</keyword>
<evidence type="ECO:0000256" key="5">
    <source>
        <dbReference type="ARBA" id="ARBA00023136"/>
    </source>
</evidence>
<dbReference type="GO" id="GO:0046872">
    <property type="term" value="F:metal ion binding"/>
    <property type="evidence" value="ECO:0007669"/>
    <property type="project" value="UniProtKB-KW"/>
</dbReference>
<keyword evidence="12" id="KW-1185">Reference proteome</keyword>
<comment type="similarity">
    <text evidence="7 10">Belongs to the fluoride channel Fluc/FEX (TC 1.A.43) family.</text>
</comment>
<dbReference type="AlphaFoldDB" id="A0A6M8BIL8"/>
<protein>
    <recommendedName>
        <fullName evidence="10">Fluoride-specific ion channel FluC</fullName>
    </recommendedName>
</protein>
<dbReference type="InterPro" id="IPR003691">
    <property type="entry name" value="FluC"/>
</dbReference>
<evidence type="ECO:0000256" key="6">
    <source>
        <dbReference type="ARBA" id="ARBA00023303"/>
    </source>
</evidence>
<dbReference type="Proteomes" id="UP000505210">
    <property type="component" value="Chromosome"/>
</dbReference>
<dbReference type="KEGG" id="theu:HPC62_15945"/>
<dbReference type="HAMAP" id="MF_00454">
    <property type="entry name" value="FluC"/>
    <property type="match status" value="1"/>
</dbReference>
<evidence type="ECO:0000256" key="10">
    <source>
        <dbReference type="HAMAP-Rule" id="MF_00454"/>
    </source>
</evidence>
<name>A0A6M8BIL8_9CYAN</name>
<keyword evidence="4 10" id="KW-1133">Transmembrane helix</keyword>